<name>A0A0A0HHZ2_9RHOB</name>
<evidence type="ECO:0008006" key="5">
    <source>
        <dbReference type="Google" id="ProtNLM"/>
    </source>
</evidence>
<dbReference type="RefSeq" id="WP_170062573.1">
    <property type="nucleotide sequence ID" value="NZ_KN293981.1"/>
</dbReference>
<keyword evidence="1" id="KW-1133">Transmembrane helix</keyword>
<dbReference type="AlphaFoldDB" id="A0A0A0HHZ2"/>
<dbReference type="HOGENOM" id="CLU_3084356_0_0_5"/>
<keyword evidence="2" id="KW-0732">Signal</keyword>
<keyword evidence="1" id="KW-0812">Transmembrane</keyword>
<evidence type="ECO:0000256" key="2">
    <source>
        <dbReference type="SAM" id="SignalP"/>
    </source>
</evidence>
<feature type="chain" id="PRO_5005417910" description="Peptidase M23" evidence="2">
    <location>
        <begin position="18"/>
        <end position="52"/>
    </location>
</feature>
<dbReference type="STRING" id="215743.ROSMUCSMR3_02575"/>
<gene>
    <name evidence="3" type="ORF">rosmuc_02696</name>
</gene>
<feature type="signal peptide" evidence="2">
    <location>
        <begin position="1"/>
        <end position="17"/>
    </location>
</feature>
<dbReference type="EMBL" id="AONH01000014">
    <property type="protein sequence ID" value="KGM87382.1"/>
    <property type="molecule type" value="Genomic_DNA"/>
</dbReference>
<accession>A0A0A0HHZ2</accession>
<comment type="caution">
    <text evidence="3">The sequence shown here is derived from an EMBL/GenBank/DDBJ whole genome shotgun (WGS) entry which is preliminary data.</text>
</comment>
<dbReference type="eggNOG" id="ENOG5030MV0">
    <property type="taxonomic scope" value="Bacteria"/>
</dbReference>
<reference evidence="3 4" key="1">
    <citation type="submission" date="2013-01" db="EMBL/GenBank/DDBJ databases">
        <authorList>
            <person name="Fiebig A."/>
            <person name="Goeker M."/>
            <person name="Klenk H.-P.P."/>
        </authorList>
    </citation>
    <scope>NUCLEOTIDE SEQUENCE [LARGE SCALE GENOMIC DNA]</scope>
    <source>
        <strain evidence="3 4">DSM 17069</strain>
    </source>
</reference>
<sequence length="52" mass="5504">MRYPVAFFLLTPTLALAHSGPHLHPHGIDALWVAVVGVIAAAGGYVLAKVRK</sequence>
<dbReference type="Proteomes" id="UP000030021">
    <property type="component" value="Unassembled WGS sequence"/>
</dbReference>
<evidence type="ECO:0000313" key="3">
    <source>
        <dbReference type="EMBL" id="KGM87382.1"/>
    </source>
</evidence>
<feature type="transmembrane region" description="Helical" evidence="1">
    <location>
        <begin position="27"/>
        <end position="48"/>
    </location>
</feature>
<evidence type="ECO:0000256" key="1">
    <source>
        <dbReference type="SAM" id="Phobius"/>
    </source>
</evidence>
<keyword evidence="1" id="KW-0472">Membrane</keyword>
<proteinExistence type="predicted"/>
<protein>
    <recommendedName>
        <fullName evidence="5">Peptidase M23</fullName>
    </recommendedName>
</protein>
<dbReference type="PATRIC" id="fig|1288298.3.peg.2713"/>
<evidence type="ECO:0000313" key="4">
    <source>
        <dbReference type="Proteomes" id="UP000030021"/>
    </source>
</evidence>
<organism evidence="3 4">
    <name type="scientific">Roseovarius mucosus DSM 17069</name>
    <dbReference type="NCBI Taxonomy" id="1288298"/>
    <lineage>
        <taxon>Bacteria</taxon>
        <taxon>Pseudomonadati</taxon>
        <taxon>Pseudomonadota</taxon>
        <taxon>Alphaproteobacteria</taxon>
        <taxon>Rhodobacterales</taxon>
        <taxon>Roseobacteraceae</taxon>
        <taxon>Roseovarius</taxon>
    </lineage>
</organism>